<dbReference type="Proteomes" id="UP000009011">
    <property type="component" value="Chromosome"/>
</dbReference>
<dbReference type="HOGENOM" id="CLU_2093946_0_0_10"/>
<gene>
    <name evidence="2" type="ordered locus">MROS_0829</name>
</gene>
<organism evidence="2 3">
    <name type="scientific">Melioribacter roseus (strain DSM 23840 / JCM 17771 / VKM B-2668 / P3M-2)</name>
    <dbReference type="NCBI Taxonomy" id="1191523"/>
    <lineage>
        <taxon>Bacteria</taxon>
        <taxon>Pseudomonadati</taxon>
        <taxon>Ignavibacteriota</taxon>
        <taxon>Ignavibacteria</taxon>
        <taxon>Ignavibacteriales</taxon>
        <taxon>Melioribacteraceae</taxon>
        <taxon>Melioribacter</taxon>
    </lineage>
</organism>
<evidence type="ECO:0000256" key="1">
    <source>
        <dbReference type="SAM" id="Phobius"/>
    </source>
</evidence>
<name>I6Z4K2_MELRP</name>
<keyword evidence="3" id="KW-1185">Reference proteome</keyword>
<keyword evidence="1" id="KW-1133">Transmembrane helix</keyword>
<feature type="transmembrane region" description="Helical" evidence="1">
    <location>
        <begin position="6"/>
        <end position="25"/>
    </location>
</feature>
<keyword evidence="1" id="KW-0472">Membrane</keyword>
<sequence>MEKNKNRLIILSLLLYELLVVLFAYKIKTSAGLFSLLPILTISWYYGVLPSVIVSVFFFLLNYINFFVLINVSQVQTPDVFAGFLQLVIAVVVGLAGTFQRKFLKVNRELQEKTNI</sequence>
<feature type="transmembrane region" description="Helical" evidence="1">
    <location>
        <begin position="80"/>
        <end position="99"/>
    </location>
</feature>
<feature type="transmembrane region" description="Helical" evidence="1">
    <location>
        <begin position="37"/>
        <end position="60"/>
    </location>
</feature>
<dbReference type="AlphaFoldDB" id="I6Z4K2"/>
<reference evidence="2 3" key="1">
    <citation type="journal article" date="2013" name="PLoS ONE">
        <title>Genomic analysis of Melioribacter roseus, facultatively anaerobic organotrophic bacterium representing a novel deep lineage within Bacteriodetes/Chlorobi group.</title>
        <authorList>
            <person name="Kadnikov V.V."/>
            <person name="Mardanov A.V."/>
            <person name="Podosokorskaya O.A."/>
            <person name="Gavrilov S.N."/>
            <person name="Kublanov I.V."/>
            <person name="Beletsky A.V."/>
            <person name="Bonch-Osmolovskaya E.A."/>
            <person name="Ravin N.V."/>
        </authorList>
    </citation>
    <scope>NUCLEOTIDE SEQUENCE [LARGE SCALE GENOMIC DNA]</scope>
    <source>
        <strain evidence="3">JCM 17771 / P3M-2</strain>
    </source>
</reference>
<protein>
    <recommendedName>
        <fullName evidence="4">Histidine kinase</fullName>
    </recommendedName>
</protein>
<dbReference type="KEGG" id="mro:MROS_0829"/>
<keyword evidence="1" id="KW-0812">Transmembrane</keyword>
<evidence type="ECO:0008006" key="4">
    <source>
        <dbReference type="Google" id="ProtNLM"/>
    </source>
</evidence>
<dbReference type="STRING" id="1191523.MROS_0829"/>
<dbReference type="Gene3D" id="1.10.1760.20">
    <property type="match status" value="1"/>
</dbReference>
<evidence type="ECO:0000313" key="2">
    <source>
        <dbReference type="EMBL" id="AFN74070.1"/>
    </source>
</evidence>
<proteinExistence type="predicted"/>
<evidence type="ECO:0000313" key="3">
    <source>
        <dbReference type="Proteomes" id="UP000009011"/>
    </source>
</evidence>
<dbReference type="EMBL" id="CP003557">
    <property type="protein sequence ID" value="AFN74070.1"/>
    <property type="molecule type" value="Genomic_DNA"/>
</dbReference>
<accession>I6Z4K2</accession>